<organism evidence="1">
    <name type="scientific">marine sediment metagenome</name>
    <dbReference type="NCBI Taxonomy" id="412755"/>
    <lineage>
        <taxon>unclassified sequences</taxon>
        <taxon>metagenomes</taxon>
        <taxon>ecological metagenomes</taxon>
    </lineage>
</organism>
<gene>
    <name evidence="1" type="ORF">LCGC14_1423880</name>
</gene>
<reference evidence="1" key="1">
    <citation type="journal article" date="2015" name="Nature">
        <title>Complex archaea that bridge the gap between prokaryotes and eukaryotes.</title>
        <authorList>
            <person name="Spang A."/>
            <person name="Saw J.H."/>
            <person name="Jorgensen S.L."/>
            <person name="Zaremba-Niedzwiedzka K."/>
            <person name="Martijn J."/>
            <person name="Lind A.E."/>
            <person name="van Eijk R."/>
            <person name="Schleper C."/>
            <person name="Guy L."/>
            <person name="Ettema T.J."/>
        </authorList>
    </citation>
    <scope>NUCLEOTIDE SEQUENCE</scope>
</reference>
<protein>
    <submittedName>
        <fullName evidence="1">Uncharacterized protein</fullName>
    </submittedName>
</protein>
<comment type="caution">
    <text evidence="1">The sequence shown here is derived from an EMBL/GenBank/DDBJ whole genome shotgun (WGS) entry which is preliminary data.</text>
</comment>
<dbReference type="AlphaFoldDB" id="A0A0F9JQD5"/>
<sequence length="67" mass="7953">MKKKKEKEGYELVREKVDTILKNKKLEVFISKNVISIGKELAFQGYLLTDSKVRLEFYIPVDELYKK</sequence>
<name>A0A0F9JQD5_9ZZZZ</name>
<dbReference type="EMBL" id="LAZR01009528">
    <property type="protein sequence ID" value="KKM72104.1"/>
    <property type="molecule type" value="Genomic_DNA"/>
</dbReference>
<accession>A0A0F9JQD5</accession>
<proteinExistence type="predicted"/>
<evidence type="ECO:0000313" key="1">
    <source>
        <dbReference type="EMBL" id="KKM72104.1"/>
    </source>
</evidence>